<protein>
    <submittedName>
        <fullName evidence="5">ABC transporter substrate-binding protein</fullName>
    </submittedName>
</protein>
<evidence type="ECO:0000256" key="2">
    <source>
        <dbReference type="ARBA" id="ARBA00010742"/>
    </source>
</evidence>
<evidence type="ECO:0000313" key="6">
    <source>
        <dbReference type="Proteomes" id="UP000739180"/>
    </source>
</evidence>
<comment type="caution">
    <text evidence="5">The sequence shown here is derived from an EMBL/GenBank/DDBJ whole genome shotgun (WGS) entry which is preliminary data.</text>
</comment>
<dbReference type="PANTHER" id="PTHR30024:SF47">
    <property type="entry name" value="TAURINE-BINDING PERIPLASMIC PROTEIN"/>
    <property type="match status" value="1"/>
</dbReference>
<evidence type="ECO:0000259" key="4">
    <source>
        <dbReference type="Pfam" id="PF09084"/>
    </source>
</evidence>
<evidence type="ECO:0000256" key="3">
    <source>
        <dbReference type="ARBA" id="ARBA00022729"/>
    </source>
</evidence>
<comment type="subcellular location">
    <subcellularLocation>
        <location evidence="1">Periplasm</location>
    </subcellularLocation>
</comment>
<dbReference type="SUPFAM" id="SSF53850">
    <property type="entry name" value="Periplasmic binding protein-like II"/>
    <property type="match status" value="1"/>
</dbReference>
<dbReference type="RefSeq" id="WP_138771025.1">
    <property type="nucleotide sequence ID" value="NZ_JBHSSX010000148.1"/>
</dbReference>
<dbReference type="Proteomes" id="UP000739180">
    <property type="component" value="Unassembled WGS sequence"/>
</dbReference>
<keyword evidence="6" id="KW-1185">Reference proteome</keyword>
<organism evidence="5 6">
    <name type="scientific">Alloalcanivorax gelatiniphagus</name>
    <dbReference type="NCBI Taxonomy" id="1194167"/>
    <lineage>
        <taxon>Bacteria</taxon>
        <taxon>Pseudomonadati</taxon>
        <taxon>Pseudomonadota</taxon>
        <taxon>Gammaproteobacteria</taxon>
        <taxon>Oceanospirillales</taxon>
        <taxon>Alcanivoracaceae</taxon>
        <taxon>Alloalcanivorax</taxon>
    </lineage>
</organism>
<dbReference type="EMBL" id="VCQT01000012">
    <property type="protein sequence ID" value="TMW14658.1"/>
    <property type="molecule type" value="Genomic_DNA"/>
</dbReference>
<name>A0ABY2XRD7_9GAMM</name>
<dbReference type="PANTHER" id="PTHR30024">
    <property type="entry name" value="ALIPHATIC SULFONATES-BINDING PROTEIN-RELATED"/>
    <property type="match status" value="1"/>
</dbReference>
<dbReference type="Gene3D" id="3.40.190.10">
    <property type="entry name" value="Periplasmic binding protein-like II"/>
    <property type="match status" value="2"/>
</dbReference>
<sequence>MYKEKTRGRALGWALVGLLIGALAVTARAEVATVRMGDMPQSLITVVYQVIVDQGLDKKHGIRLERQAYPTIEGLFNAVRGEQVDVGFGGWTAFAQFRAQGYPVINVYPVGRGATLDVLVPVDSGLQTLEDLKGKRIVSYAGAAGTGTVLLRVLLNDFYGFDPATTGDLQYAGPGVIPSLLESGDVAAGLLFDPMAARAMASGKFRSIGNLGELYKARTGDEFLWIAMITNDSFVDSHADAMAGFLQAWVEALAYVRGHPQVFKDFGESMGLDEAGVRLLAERAILDYDTSPWNRRYIDGLMGFAERARRVMGKGYLESVPEDAFSTRFVPDPDQDR</sequence>
<feature type="domain" description="SsuA/THI5-like" evidence="4">
    <location>
        <begin position="58"/>
        <end position="261"/>
    </location>
</feature>
<proteinExistence type="inferred from homology"/>
<dbReference type="Pfam" id="PF09084">
    <property type="entry name" value="NMT1"/>
    <property type="match status" value="1"/>
</dbReference>
<evidence type="ECO:0000256" key="1">
    <source>
        <dbReference type="ARBA" id="ARBA00004418"/>
    </source>
</evidence>
<dbReference type="InterPro" id="IPR015168">
    <property type="entry name" value="SsuA/THI5"/>
</dbReference>
<accession>A0ABY2XRD7</accession>
<reference evidence="5 6" key="1">
    <citation type="submission" date="2019-05" db="EMBL/GenBank/DDBJ databases">
        <title>Genome of Alcanivorax gelatiniphagus, an oil degrading marine bacteria.</title>
        <authorList>
            <person name="Kwon K.K."/>
        </authorList>
    </citation>
    <scope>NUCLEOTIDE SEQUENCE [LARGE SCALE GENOMIC DNA]</scope>
    <source>
        <strain evidence="5 6">MEBiC 08158</strain>
    </source>
</reference>
<gene>
    <name evidence="5" type="ORF">FGS76_02410</name>
</gene>
<keyword evidence="3" id="KW-0732">Signal</keyword>
<evidence type="ECO:0000313" key="5">
    <source>
        <dbReference type="EMBL" id="TMW14658.1"/>
    </source>
</evidence>
<comment type="similarity">
    <text evidence="2">Belongs to the bacterial solute-binding protein SsuA/TauA family.</text>
</comment>